<organism evidence="13 14">
    <name type="scientific">Mammaliicoccus lentus</name>
    <name type="common">Staphylococcus lentus</name>
    <dbReference type="NCBI Taxonomy" id="42858"/>
    <lineage>
        <taxon>Bacteria</taxon>
        <taxon>Bacillati</taxon>
        <taxon>Bacillota</taxon>
        <taxon>Bacilli</taxon>
        <taxon>Bacillales</taxon>
        <taxon>Staphylococcaceae</taxon>
        <taxon>Mammaliicoccus</taxon>
    </lineage>
</organism>
<feature type="domain" description="Ketopantoate reductase N-terminal" evidence="11">
    <location>
        <begin position="4"/>
        <end position="151"/>
    </location>
</feature>
<evidence type="ECO:0000256" key="6">
    <source>
        <dbReference type="ARBA" id="ARBA00022857"/>
    </source>
</evidence>
<evidence type="ECO:0000313" key="13">
    <source>
        <dbReference type="EMBL" id="WHI59957.1"/>
    </source>
</evidence>
<evidence type="ECO:0000256" key="7">
    <source>
        <dbReference type="ARBA" id="ARBA00023002"/>
    </source>
</evidence>
<evidence type="ECO:0000256" key="1">
    <source>
        <dbReference type="ARBA" id="ARBA00002919"/>
    </source>
</evidence>
<comment type="pathway">
    <text evidence="2 10">Cofactor biosynthesis; (R)-pantothenate biosynthesis; (R)-pantoate from 3-methyl-2-oxobutanoate: step 2/2.</text>
</comment>
<dbReference type="PANTHER" id="PTHR43765:SF2">
    <property type="entry name" value="2-DEHYDROPANTOATE 2-REDUCTASE"/>
    <property type="match status" value="1"/>
</dbReference>
<gene>
    <name evidence="13" type="ORF">PYH69_14885</name>
</gene>
<comment type="catalytic activity">
    <reaction evidence="8">
        <text>6-phospho-D-gluconate + NADP(+) = D-ribulose 5-phosphate + CO2 + NADPH</text>
        <dbReference type="Rhea" id="RHEA:10116"/>
        <dbReference type="ChEBI" id="CHEBI:16526"/>
        <dbReference type="ChEBI" id="CHEBI:57783"/>
        <dbReference type="ChEBI" id="CHEBI:58121"/>
        <dbReference type="ChEBI" id="CHEBI:58349"/>
        <dbReference type="ChEBI" id="CHEBI:58759"/>
        <dbReference type="EC" id="1.1.1.44"/>
    </reaction>
</comment>
<evidence type="ECO:0000313" key="14">
    <source>
        <dbReference type="Proteomes" id="UP001223261"/>
    </source>
</evidence>
<evidence type="ECO:0000256" key="3">
    <source>
        <dbReference type="ARBA" id="ARBA00007870"/>
    </source>
</evidence>
<dbReference type="GO" id="GO:0015940">
    <property type="term" value="P:pantothenate biosynthetic process"/>
    <property type="evidence" value="ECO:0007669"/>
    <property type="project" value="UniProtKB-KW"/>
</dbReference>
<keyword evidence="7 10" id="KW-0560">Oxidoreductase</keyword>
<feature type="domain" description="Ketopantoate reductase C-terminal" evidence="12">
    <location>
        <begin position="180"/>
        <end position="306"/>
    </location>
</feature>
<dbReference type="SUPFAM" id="SSF48179">
    <property type="entry name" value="6-phosphogluconate dehydrogenase C-terminal domain-like"/>
    <property type="match status" value="1"/>
</dbReference>
<comment type="catalytic activity">
    <reaction evidence="9 10">
        <text>(R)-pantoate + NADP(+) = 2-dehydropantoate + NADPH + H(+)</text>
        <dbReference type="Rhea" id="RHEA:16233"/>
        <dbReference type="ChEBI" id="CHEBI:11561"/>
        <dbReference type="ChEBI" id="CHEBI:15378"/>
        <dbReference type="ChEBI" id="CHEBI:15980"/>
        <dbReference type="ChEBI" id="CHEBI:57783"/>
        <dbReference type="ChEBI" id="CHEBI:58349"/>
        <dbReference type="EC" id="1.1.1.169"/>
    </reaction>
</comment>
<evidence type="ECO:0000256" key="4">
    <source>
        <dbReference type="ARBA" id="ARBA00019465"/>
    </source>
</evidence>
<dbReference type="InterPro" id="IPR013328">
    <property type="entry name" value="6PGD_dom2"/>
</dbReference>
<comment type="function">
    <text evidence="1 10">Catalyzes the NADPH-dependent reduction of ketopantoate into pantoic acid.</text>
</comment>
<dbReference type="EC" id="1.1.1.169" evidence="10"/>
<dbReference type="AlphaFoldDB" id="A0AAX3W451"/>
<keyword evidence="5 10" id="KW-0566">Pantothenate biosynthesis</keyword>
<protein>
    <recommendedName>
        <fullName evidence="4 10">2-dehydropantoate 2-reductase</fullName>
        <ecNumber evidence="10">1.1.1.169</ecNumber>
    </recommendedName>
    <alternativeName>
        <fullName evidence="10">Ketopantoate reductase</fullName>
    </alternativeName>
</protein>
<dbReference type="InterPro" id="IPR013752">
    <property type="entry name" value="KPA_reductase"/>
</dbReference>
<evidence type="ECO:0000256" key="10">
    <source>
        <dbReference type="RuleBase" id="RU362068"/>
    </source>
</evidence>
<dbReference type="EMBL" id="CP118848">
    <property type="protein sequence ID" value="WHI59957.1"/>
    <property type="molecule type" value="Genomic_DNA"/>
</dbReference>
<dbReference type="InterPro" id="IPR008927">
    <property type="entry name" value="6-PGluconate_DH-like_C_sf"/>
</dbReference>
<dbReference type="GO" id="GO:0050661">
    <property type="term" value="F:NADP binding"/>
    <property type="evidence" value="ECO:0007669"/>
    <property type="project" value="TreeGrafter"/>
</dbReference>
<evidence type="ECO:0000256" key="9">
    <source>
        <dbReference type="ARBA" id="ARBA00048793"/>
    </source>
</evidence>
<dbReference type="RefSeq" id="WP_282862199.1">
    <property type="nucleotide sequence ID" value="NZ_CP118848.1"/>
</dbReference>
<keyword evidence="6 10" id="KW-0521">NADP</keyword>
<dbReference type="NCBIfam" id="TIGR00745">
    <property type="entry name" value="apbA_panE"/>
    <property type="match status" value="1"/>
</dbReference>
<dbReference type="Pfam" id="PF08546">
    <property type="entry name" value="ApbA_C"/>
    <property type="match status" value="1"/>
</dbReference>
<dbReference type="Gene3D" id="1.10.1040.10">
    <property type="entry name" value="N-(1-d-carboxylethyl)-l-norvaline Dehydrogenase, domain 2"/>
    <property type="match status" value="1"/>
</dbReference>
<dbReference type="Gene3D" id="3.40.50.720">
    <property type="entry name" value="NAD(P)-binding Rossmann-like Domain"/>
    <property type="match status" value="1"/>
</dbReference>
<comment type="similarity">
    <text evidence="3 10">Belongs to the ketopantoate reductase family.</text>
</comment>
<dbReference type="InterPro" id="IPR003710">
    <property type="entry name" value="ApbA"/>
</dbReference>
<evidence type="ECO:0000259" key="11">
    <source>
        <dbReference type="Pfam" id="PF02558"/>
    </source>
</evidence>
<sequence>MYKIAIAGAGAMGGRIGVSLKQAGYDVELIDDWEEHVQRINKHGVEVKTETDVYTVDVPAVLSKDVSDSFDLIIILTKAMNSEKMMQRLKEAGSIHKDTAILCMMNGLGHGERLSKFVPMSQVYLAVVMWTAGLRGPGQLLLEGGGYIDFHRSDGIVDEQSNAILQLLNDANLNARVSDDIFKSIWSKATLNSVLNPLCTILDKTIYEFGSYEHSREMVIPMIEEIVSVARARNVELDGKLLLNKIEAAYPKETQGLHYPSMHQDYNKGRLTEIDYLNGQISAYGEELGIPTPINTLLTHQIHQLEMKIM</sequence>
<dbReference type="PANTHER" id="PTHR43765">
    <property type="entry name" value="2-DEHYDROPANTOATE 2-REDUCTASE-RELATED"/>
    <property type="match status" value="1"/>
</dbReference>
<dbReference type="SUPFAM" id="SSF51735">
    <property type="entry name" value="NAD(P)-binding Rossmann-fold domains"/>
    <property type="match status" value="1"/>
</dbReference>
<accession>A0AAX3W451</accession>
<dbReference type="GO" id="GO:0005737">
    <property type="term" value="C:cytoplasm"/>
    <property type="evidence" value="ECO:0007669"/>
    <property type="project" value="TreeGrafter"/>
</dbReference>
<dbReference type="InterPro" id="IPR050838">
    <property type="entry name" value="Ketopantoate_reductase"/>
</dbReference>
<evidence type="ECO:0000256" key="2">
    <source>
        <dbReference type="ARBA" id="ARBA00004994"/>
    </source>
</evidence>
<dbReference type="InterPro" id="IPR013332">
    <property type="entry name" value="KPR_N"/>
</dbReference>
<evidence type="ECO:0000259" key="12">
    <source>
        <dbReference type="Pfam" id="PF08546"/>
    </source>
</evidence>
<dbReference type="GO" id="GO:0004616">
    <property type="term" value="F:phosphogluconate dehydrogenase (decarboxylating) activity"/>
    <property type="evidence" value="ECO:0007669"/>
    <property type="project" value="UniProtKB-EC"/>
</dbReference>
<dbReference type="InterPro" id="IPR036291">
    <property type="entry name" value="NAD(P)-bd_dom_sf"/>
</dbReference>
<dbReference type="GO" id="GO:0008677">
    <property type="term" value="F:2-dehydropantoate 2-reductase activity"/>
    <property type="evidence" value="ECO:0007669"/>
    <property type="project" value="UniProtKB-EC"/>
</dbReference>
<evidence type="ECO:0000256" key="5">
    <source>
        <dbReference type="ARBA" id="ARBA00022655"/>
    </source>
</evidence>
<dbReference type="Pfam" id="PF02558">
    <property type="entry name" value="ApbA"/>
    <property type="match status" value="1"/>
</dbReference>
<name>A0AAX3W451_MAMLE</name>
<evidence type="ECO:0000256" key="8">
    <source>
        <dbReference type="ARBA" id="ARBA00048640"/>
    </source>
</evidence>
<dbReference type="Proteomes" id="UP001223261">
    <property type="component" value="Chromosome"/>
</dbReference>
<proteinExistence type="inferred from homology"/>
<reference evidence="13" key="1">
    <citation type="journal article" date="2023" name="Antibiotics">
        <title>Prevalence and Molecular Characterization of Methicillin-Resistant Staphylococci (MRS) and Mammaliicocci (MRM) in Dromedary Camels from Algeria: First Detection of SCCmec-mecC Hybrid in Methicillin-Resistant Mammaliicoccus lentus.</title>
        <authorList>
            <person name="Belhout C."/>
            <person name="Boyen F."/>
            <person name="Vereecke N."/>
            <person name="Theuns S."/>
            <person name="Taibi N."/>
            <person name="Stegger M."/>
            <person name="de la Fe-Rodriguez P.Y."/>
            <person name="Bouayad L."/>
            <person name="Elgroud R."/>
            <person name="Butaye P."/>
        </authorList>
    </citation>
    <scope>NUCLEOTIDE SEQUENCE</scope>
    <source>
        <strain evidence="13">7048</strain>
    </source>
</reference>